<keyword evidence="6" id="KW-0812">Transmembrane</keyword>
<dbReference type="RefSeq" id="WP_210853454.1">
    <property type="nucleotide sequence ID" value="NZ_JAGQDD010000004.1"/>
</dbReference>
<dbReference type="InterPro" id="IPR049179">
    <property type="entry name" value="T2SSK_SAM-like_2nd"/>
</dbReference>
<reference evidence="13 14" key="1">
    <citation type="submission" date="2021-04" db="EMBL/GenBank/DDBJ databases">
        <title>The genome sequence of Ideonella sp. 3Y2.</title>
        <authorList>
            <person name="Liu Y."/>
        </authorList>
    </citation>
    <scope>NUCLEOTIDE SEQUENCE [LARGE SCALE GENOMIC DNA]</scope>
    <source>
        <strain evidence="13 14">3Y2</strain>
    </source>
</reference>
<dbReference type="AlphaFoldDB" id="A0A941BF15"/>
<keyword evidence="3 10" id="KW-0813">Transport</keyword>
<dbReference type="InterPro" id="IPR038072">
    <property type="entry name" value="GspK_central_sf"/>
</dbReference>
<evidence type="ECO:0000256" key="3">
    <source>
        <dbReference type="ARBA" id="ARBA00022448"/>
    </source>
</evidence>
<dbReference type="GO" id="GO:0005886">
    <property type="term" value="C:plasma membrane"/>
    <property type="evidence" value="ECO:0007669"/>
    <property type="project" value="UniProtKB-SubCell"/>
</dbReference>
<dbReference type="PANTHER" id="PTHR38831:SF1">
    <property type="entry name" value="TYPE II SECRETION SYSTEM PROTEIN K-RELATED"/>
    <property type="match status" value="1"/>
</dbReference>
<evidence type="ECO:0000313" key="14">
    <source>
        <dbReference type="Proteomes" id="UP000676246"/>
    </source>
</evidence>
<dbReference type="GO" id="GO:0009306">
    <property type="term" value="P:protein secretion"/>
    <property type="evidence" value="ECO:0007669"/>
    <property type="project" value="InterPro"/>
</dbReference>
<evidence type="ECO:0000256" key="7">
    <source>
        <dbReference type="ARBA" id="ARBA00022927"/>
    </source>
</evidence>
<organism evidence="13 14">
    <name type="scientific">Ideonella alba</name>
    <dbReference type="NCBI Taxonomy" id="2824118"/>
    <lineage>
        <taxon>Bacteria</taxon>
        <taxon>Pseudomonadati</taxon>
        <taxon>Pseudomonadota</taxon>
        <taxon>Betaproteobacteria</taxon>
        <taxon>Burkholderiales</taxon>
        <taxon>Sphaerotilaceae</taxon>
        <taxon>Ideonella</taxon>
    </lineage>
</organism>
<dbReference type="InterPro" id="IPR049031">
    <property type="entry name" value="T2SSK_SAM-like_1st"/>
</dbReference>
<proteinExistence type="inferred from homology"/>
<evidence type="ECO:0000256" key="6">
    <source>
        <dbReference type="ARBA" id="ARBA00022692"/>
    </source>
</evidence>
<evidence type="ECO:0000256" key="8">
    <source>
        <dbReference type="ARBA" id="ARBA00022989"/>
    </source>
</evidence>
<evidence type="ECO:0000256" key="5">
    <source>
        <dbReference type="ARBA" id="ARBA00022519"/>
    </source>
</evidence>
<evidence type="ECO:0000256" key="10">
    <source>
        <dbReference type="PIRNR" id="PIRNR002786"/>
    </source>
</evidence>
<keyword evidence="8" id="KW-1133">Transmembrane helix</keyword>
<evidence type="ECO:0000256" key="9">
    <source>
        <dbReference type="ARBA" id="ARBA00023136"/>
    </source>
</evidence>
<dbReference type="InterPro" id="IPR005628">
    <property type="entry name" value="GspK"/>
</dbReference>
<evidence type="ECO:0000256" key="1">
    <source>
        <dbReference type="ARBA" id="ARBA00004533"/>
    </source>
</evidence>
<protein>
    <recommendedName>
        <fullName evidence="10">Type II secretion system protein K</fullName>
    </recommendedName>
</protein>
<dbReference type="EMBL" id="JAGQDD010000004">
    <property type="protein sequence ID" value="MBQ0930587.1"/>
    <property type="molecule type" value="Genomic_DNA"/>
</dbReference>
<gene>
    <name evidence="13" type="primary">gspK</name>
    <name evidence="13" type="ORF">KAK03_08805</name>
</gene>
<dbReference type="NCBIfam" id="NF037980">
    <property type="entry name" value="T2SS_GspK"/>
    <property type="match status" value="1"/>
</dbReference>
<keyword evidence="5 10" id="KW-0997">Cell inner membrane</keyword>
<evidence type="ECO:0000256" key="2">
    <source>
        <dbReference type="ARBA" id="ARBA00007246"/>
    </source>
</evidence>
<keyword evidence="9 10" id="KW-0472">Membrane</keyword>
<evidence type="ECO:0000313" key="13">
    <source>
        <dbReference type="EMBL" id="MBQ0930587.1"/>
    </source>
</evidence>
<accession>A0A941BF15</accession>
<dbReference type="Pfam" id="PF21687">
    <property type="entry name" value="T2SSK_1st"/>
    <property type="match status" value="1"/>
</dbReference>
<dbReference type="PANTHER" id="PTHR38831">
    <property type="entry name" value="TYPE II SECRETION SYSTEM PROTEIN K"/>
    <property type="match status" value="1"/>
</dbReference>
<keyword evidence="4 10" id="KW-1003">Cell membrane</keyword>
<evidence type="ECO:0000259" key="11">
    <source>
        <dbReference type="Pfam" id="PF03934"/>
    </source>
</evidence>
<keyword evidence="14" id="KW-1185">Reference proteome</keyword>
<dbReference type="SUPFAM" id="SSF158544">
    <property type="entry name" value="GspK insert domain-like"/>
    <property type="match status" value="1"/>
</dbReference>
<dbReference type="Gene3D" id="1.10.40.60">
    <property type="entry name" value="EpsJ-like"/>
    <property type="match status" value="2"/>
</dbReference>
<dbReference type="SUPFAM" id="SSF54523">
    <property type="entry name" value="Pili subunits"/>
    <property type="match status" value="1"/>
</dbReference>
<keyword evidence="7" id="KW-0653">Protein transport</keyword>
<dbReference type="InterPro" id="IPR045584">
    <property type="entry name" value="Pilin-like"/>
</dbReference>
<comment type="similarity">
    <text evidence="2 10">Belongs to the GSP K family.</text>
</comment>
<feature type="domain" description="T2SS protein K second SAM-like" evidence="11">
    <location>
        <begin position="228"/>
        <end position="273"/>
    </location>
</feature>
<comment type="subcellular location">
    <subcellularLocation>
        <location evidence="1 10">Cell inner membrane</location>
    </subcellularLocation>
</comment>
<comment type="caution">
    <text evidence="13">The sequence shown here is derived from an EMBL/GenBank/DDBJ whole genome shotgun (WGS) entry which is preliminary data.</text>
</comment>
<sequence length="328" mass="36347">MSRAALSSRLRSAQRGAALLLAMLVVTLVATLTAGMVWQQWQAVEVEGAERARSQASWLVQGAVDWARLILRTDLQDTKHRNIDSLDEVWATPLQDVRLSEFLAADRDNSADSSGLDAFLTGRITDAQSRYNLRNLVQDEKEDADVQLQLMQRLCDTLGLPRDVATRIADGMNGASLAEDQIDDSERVAPGSPLTPMRMEQLAWLGLDGETIRRLEPFVVILPSLTGINLNTAPPEVLMAAVEGLDRATAERLLRARLNGGFGTLADAKKLLPEKLQLSEKLLGVSSQYFEVLGELRYDSFVVRERSLVMRRGQDVIVMRRETLPPES</sequence>
<dbReference type="Gene3D" id="3.30.1300.30">
    <property type="entry name" value="GSPII I/J protein-like"/>
    <property type="match status" value="1"/>
</dbReference>
<dbReference type="Proteomes" id="UP000676246">
    <property type="component" value="Unassembled WGS sequence"/>
</dbReference>
<feature type="domain" description="T2SS protein K first SAM-like" evidence="12">
    <location>
        <begin position="129"/>
        <end position="223"/>
    </location>
</feature>
<evidence type="ECO:0000259" key="12">
    <source>
        <dbReference type="Pfam" id="PF21687"/>
    </source>
</evidence>
<evidence type="ECO:0000256" key="4">
    <source>
        <dbReference type="ARBA" id="ARBA00022475"/>
    </source>
</evidence>
<dbReference type="PIRSF" id="PIRSF002786">
    <property type="entry name" value="XcpX"/>
    <property type="match status" value="1"/>
</dbReference>
<name>A0A941BF15_9BURK</name>
<dbReference type="Pfam" id="PF03934">
    <property type="entry name" value="T2SSK"/>
    <property type="match status" value="1"/>
</dbReference>